<dbReference type="EMBL" id="MLJW01000713">
    <property type="protein sequence ID" value="OIQ83334.1"/>
    <property type="molecule type" value="Genomic_DNA"/>
</dbReference>
<dbReference type="InterPro" id="IPR032710">
    <property type="entry name" value="NTF2-like_dom_sf"/>
</dbReference>
<proteinExistence type="predicted"/>
<reference evidence="1" key="1">
    <citation type="submission" date="2016-10" db="EMBL/GenBank/DDBJ databases">
        <title>Sequence of Gallionella enrichment culture.</title>
        <authorList>
            <person name="Poehlein A."/>
            <person name="Muehling M."/>
            <person name="Daniel R."/>
        </authorList>
    </citation>
    <scope>NUCLEOTIDE SEQUENCE</scope>
</reference>
<dbReference type="AlphaFoldDB" id="A0A1J5QIJ0"/>
<evidence type="ECO:0008006" key="2">
    <source>
        <dbReference type="Google" id="ProtNLM"/>
    </source>
</evidence>
<organism evidence="1">
    <name type="scientific">mine drainage metagenome</name>
    <dbReference type="NCBI Taxonomy" id="410659"/>
    <lineage>
        <taxon>unclassified sequences</taxon>
        <taxon>metagenomes</taxon>
        <taxon>ecological metagenomes</taxon>
    </lineage>
</organism>
<gene>
    <name evidence="1" type="ORF">GALL_348720</name>
</gene>
<protein>
    <recommendedName>
        <fullName evidence="2">DUF4440 domain-containing protein</fullName>
    </recommendedName>
</protein>
<evidence type="ECO:0000313" key="1">
    <source>
        <dbReference type="EMBL" id="OIQ83334.1"/>
    </source>
</evidence>
<comment type="caution">
    <text evidence="1">The sequence shown here is derived from an EMBL/GenBank/DDBJ whole genome shotgun (WGS) entry which is preliminary data.</text>
</comment>
<sequence>MVAYDFDMSFDMNGQTIDMGGRDLYFFVREAGRWWAVADQFSAHPA</sequence>
<name>A0A1J5QIJ0_9ZZZZ</name>
<accession>A0A1J5QIJ0</accession>
<dbReference type="SUPFAM" id="SSF54427">
    <property type="entry name" value="NTF2-like"/>
    <property type="match status" value="1"/>
</dbReference>